<proteinExistence type="predicted"/>
<evidence type="ECO:0000313" key="3">
    <source>
        <dbReference type="Proteomes" id="UP001379533"/>
    </source>
</evidence>
<evidence type="ECO:0000313" key="2">
    <source>
        <dbReference type="EMBL" id="WXA97442.1"/>
    </source>
</evidence>
<dbReference type="Pfam" id="PF13360">
    <property type="entry name" value="PQQ_2"/>
    <property type="match status" value="1"/>
</dbReference>
<dbReference type="InterPro" id="IPR011047">
    <property type="entry name" value="Quinoprotein_ADH-like_sf"/>
</dbReference>
<dbReference type="InterPro" id="IPR002372">
    <property type="entry name" value="PQQ_rpt_dom"/>
</dbReference>
<dbReference type="InterPro" id="IPR015943">
    <property type="entry name" value="WD40/YVTN_repeat-like_dom_sf"/>
</dbReference>
<dbReference type="RefSeq" id="WP_394848060.1">
    <property type="nucleotide sequence ID" value="NZ_CP089982.1"/>
</dbReference>
<accession>A0ABZ2KFH7</accession>
<dbReference type="PANTHER" id="PTHR34512">
    <property type="entry name" value="CELL SURFACE PROTEIN"/>
    <property type="match status" value="1"/>
</dbReference>
<name>A0ABZ2KFH7_9BACT</name>
<dbReference type="Gene3D" id="2.130.10.10">
    <property type="entry name" value="YVTN repeat-like/Quinoprotein amine dehydrogenase"/>
    <property type="match status" value="2"/>
</dbReference>
<dbReference type="Proteomes" id="UP001379533">
    <property type="component" value="Chromosome"/>
</dbReference>
<dbReference type="PANTHER" id="PTHR34512:SF30">
    <property type="entry name" value="OUTER MEMBRANE PROTEIN ASSEMBLY FACTOR BAMB"/>
    <property type="match status" value="1"/>
</dbReference>
<reference evidence="2 3" key="1">
    <citation type="submission" date="2021-12" db="EMBL/GenBank/DDBJ databases">
        <title>Discovery of the Pendulisporaceae a myxobacterial family with distinct sporulation behavior and unique specialized metabolism.</title>
        <authorList>
            <person name="Garcia R."/>
            <person name="Popoff A."/>
            <person name="Bader C.D."/>
            <person name="Loehr J."/>
            <person name="Walesch S."/>
            <person name="Walt C."/>
            <person name="Boldt J."/>
            <person name="Bunk B."/>
            <person name="Haeckl F.J.F.P.J."/>
            <person name="Gunesch A.P."/>
            <person name="Birkelbach J."/>
            <person name="Nuebel U."/>
            <person name="Pietschmann T."/>
            <person name="Bach T."/>
            <person name="Mueller R."/>
        </authorList>
    </citation>
    <scope>NUCLEOTIDE SEQUENCE [LARGE SCALE GENOMIC DNA]</scope>
    <source>
        <strain evidence="2 3">MSr12523</strain>
    </source>
</reference>
<gene>
    <name evidence="2" type="ORF">LZC95_11415</name>
</gene>
<keyword evidence="3" id="KW-1185">Reference proteome</keyword>
<organism evidence="2 3">
    <name type="scientific">Pendulispora brunnea</name>
    <dbReference type="NCBI Taxonomy" id="2905690"/>
    <lineage>
        <taxon>Bacteria</taxon>
        <taxon>Pseudomonadati</taxon>
        <taxon>Myxococcota</taxon>
        <taxon>Myxococcia</taxon>
        <taxon>Myxococcales</taxon>
        <taxon>Sorangiineae</taxon>
        <taxon>Pendulisporaceae</taxon>
        <taxon>Pendulispora</taxon>
    </lineage>
</organism>
<dbReference type="SMART" id="SM00564">
    <property type="entry name" value="PQQ"/>
    <property type="match status" value="2"/>
</dbReference>
<dbReference type="EMBL" id="CP089982">
    <property type="protein sequence ID" value="WXA97442.1"/>
    <property type="molecule type" value="Genomic_DNA"/>
</dbReference>
<feature type="domain" description="Pyrrolo-quinoline quinone repeat" evidence="1">
    <location>
        <begin position="428"/>
        <end position="690"/>
    </location>
</feature>
<evidence type="ECO:0000259" key="1">
    <source>
        <dbReference type="Pfam" id="PF13360"/>
    </source>
</evidence>
<dbReference type="InterPro" id="IPR018391">
    <property type="entry name" value="PQQ_b-propeller_rpt"/>
</dbReference>
<sequence length="780" mass="84579">MMRSFEILVASDEIAPAFDPESTNPSPHPKRRRGAREVLDIFIGGVNVTARVADRQAPAVLRDLGLSLARLARQRRGKILVRFYDDPWELCVERMGKVAALSVYRTGADPFVVAYDERASFAEIHARVREAVKKAVERGSAPAAVAVELRAAEAALDAVDPEDLTLEDEPLSALTPVSVEVERDFPVALGTEFILRKFSDAEEDAAPVERADLHALLFRGRIRAEVRGRAVDLGEGHPFLFAERLLAMSTDALQAWEHGQPQYVRAEAGGVLIAIRLSTDGDAALTLGSATRAPEQSFTFPALSVSDLVEASLAFGRALSRAVLRRDRAQCTNLRLSAFRRQLRETADCLRDVCRDDAKTNPTPEPYRAFVAASRPSRSPEVQGTSQAPPARLRYSERWRALVPGIDLRATFLCGDRVIASAAAETFCLDRTTGSVLWRVPTTRATSVVTPGGLARISGDGDIRVHDFGNGEVTMRTQIDPRLGAPPAGAVVSLPGLPRLLIVTEGERHLSAIDLTNGEPRWRFTWGRGGALRMRRAGRLLYIASGDSALTAVDVQSGSVVWRVRNRLRFRASPTLDHDVLMAVAGGANSAAELLAIDPYSGHVRFQCPIAPSAATVEGAPLIAGRVVACAVRMRHGLRLAAFCRETGRELWKSEGSVAPVGTSWLAVDGLFIGNCPTGELVAVEAESGALRYRHVLGRMVDSDVPRRLEPVLRSGALFVPHTDVHVFRPHDGTEIATIGPCDAIPDLLRVDEQCNVYVAEESGHLVSFAVGPRLTLVKG</sequence>
<protein>
    <submittedName>
        <fullName evidence="2">PQQ-like beta-propeller repeat protein</fullName>
    </submittedName>
</protein>
<dbReference type="SUPFAM" id="SSF50998">
    <property type="entry name" value="Quinoprotein alcohol dehydrogenase-like"/>
    <property type="match status" value="1"/>
</dbReference>